<dbReference type="SUPFAM" id="SSF57196">
    <property type="entry name" value="EGF/Laminin"/>
    <property type="match status" value="2"/>
</dbReference>
<dbReference type="FunFam" id="2.10.25.10:FF:000031">
    <property type="entry name" value="neurogenic locus notch homolog protein 3"/>
    <property type="match status" value="1"/>
</dbReference>
<evidence type="ECO:0000313" key="11">
    <source>
        <dbReference type="Proteomes" id="UP000030665"/>
    </source>
</evidence>
<dbReference type="PROSITE" id="PS00022">
    <property type="entry name" value="EGF_1"/>
    <property type="match status" value="5"/>
</dbReference>
<evidence type="ECO:0000256" key="1">
    <source>
        <dbReference type="ARBA" id="ARBA00004613"/>
    </source>
</evidence>
<feature type="disulfide bond" evidence="8">
    <location>
        <begin position="403"/>
        <end position="413"/>
    </location>
</feature>
<keyword evidence="6 8" id="KW-1015">Disulfide bond</keyword>
<feature type="disulfide bond" evidence="8">
    <location>
        <begin position="247"/>
        <end position="257"/>
    </location>
</feature>
<dbReference type="PROSITE" id="PS01186">
    <property type="entry name" value="EGF_2"/>
    <property type="match status" value="3"/>
</dbReference>
<keyword evidence="5" id="KW-0677">Repeat</keyword>
<dbReference type="InterPro" id="IPR049883">
    <property type="entry name" value="NOTCH1_EGF-like"/>
</dbReference>
<dbReference type="InterPro" id="IPR000152">
    <property type="entry name" value="EGF-type_Asp/Asn_hydroxyl_site"/>
</dbReference>
<dbReference type="PANTHER" id="PTHR24040:SF13">
    <property type="entry name" value="FIBROPELLIN-1"/>
    <property type="match status" value="1"/>
</dbReference>
<dbReference type="PROSITE" id="PS50026">
    <property type="entry name" value="EGF_3"/>
    <property type="match status" value="5"/>
</dbReference>
<dbReference type="Pfam" id="PF00008">
    <property type="entry name" value="EGF"/>
    <property type="match status" value="2"/>
</dbReference>
<organism evidence="10 11">
    <name type="scientific">Trichuris trichiura</name>
    <name type="common">Whipworm</name>
    <name type="synonym">Trichocephalus trichiurus</name>
    <dbReference type="NCBI Taxonomy" id="36087"/>
    <lineage>
        <taxon>Eukaryota</taxon>
        <taxon>Metazoa</taxon>
        <taxon>Ecdysozoa</taxon>
        <taxon>Nematoda</taxon>
        <taxon>Enoplea</taxon>
        <taxon>Dorylaimia</taxon>
        <taxon>Trichinellida</taxon>
        <taxon>Trichuridae</taxon>
        <taxon>Trichuris</taxon>
    </lineage>
</organism>
<reference evidence="10" key="2">
    <citation type="submission" date="2014-03" db="EMBL/GenBank/DDBJ databases">
        <title>The whipworm genome and dual-species transcriptomics of an intimate host-pathogen interaction.</title>
        <authorList>
            <person name="Foth B.J."/>
            <person name="Tsai I.J."/>
            <person name="Reid A.J."/>
            <person name="Bancroft A.J."/>
            <person name="Nichol S."/>
            <person name="Tracey A."/>
            <person name="Holroyd N."/>
            <person name="Cotton J.A."/>
            <person name="Stanley E.J."/>
            <person name="Zarowiecki M."/>
            <person name="Liu J.Z."/>
            <person name="Huckvale T."/>
            <person name="Cooper P.J."/>
            <person name="Grencis R.K."/>
            <person name="Berriman M."/>
        </authorList>
    </citation>
    <scope>NUCLEOTIDE SEQUENCE [LARGE SCALE GENOMIC DNA]</scope>
</reference>
<comment type="caution">
    <text evidence="8">Lacks conserved residue(s) required for the propagation of feature annotation.</text>
</comment>
<feature type="disulfide bond" evidence="8">
    <location>
        <begin position="387"/>
        <end position="396"/>
    </location>
</feature>
<keyword evidence="11" id="KW-1185">Reference proteome</keyword>
<dbReference type="InterPro" id="IPR009030">
    <property type="entry name" value="Growth_fac_rcpt_cys_sf"/>
</dbReference>
<evidence type="ECO:0000256" key="2">
    <source>
        <dbReference type="ARBA" id="ARBA00022525"/>
    </source>
</evidence>
<sequence>MTSRAGTLACPNYGQCSIEIDNDTCLFMSRKPQRLFSNDICAELPNGTLHAFKIPWDSLHFYFYPPTLFWPYPGYCPYFQRAAYYGYVTLKYRNAWLIVGVDTESETSNEKIIRLHLQHAVTKQEDMIRYRVTDKKLEPIGNYTIINYYEVLEEIYARNPSKENPLAIVVYLWDNMVPQHGWQHVRTFAQLLPEDEDDARAFTRRSRATCVFPSLRKLCKSFNEKTGECTCHAGLSGTFCEKDINECNQSPCNTGECKNTHGSYHCICTDGWIGKHCETDVNECNYPYLCGSRGTCRNTAGSYKCDCSPGLTGKHCDTDFEECTQQPSLCQPHGKCIDIFGSYICHCNPGWTGSNCENDLDECKSGEVLCFNSGTCENTVGSYTCTCTEKWTGKQCREDINECADAKCMNGYCIDMQGKHSCTCYPGFTGERCTDGENNFFEFIRH</sequence>
<dbReference type="InterPro" id="IPR000742">
    <property type="entry name" value="EGF"/>
</dbReference>
<dbReference type="AlphaFoldDB" id="A0A077ZG48"/>
<dbReference type="SMART" id="SM00179">
    <property type="entry name" value="EGF_CA"/>
    <property type="match status" value="5"/>
</dbReference>
<dbReference type="InterPro" id="IPR051145">
    <property type="entry name" value="GAS-SHBG-PROS"/>
</dbReference>
<comment type="subcellular location">
    <subcellularLocation>
        <location evidence="1">Secreted</location>
    </subcellularLocation>
</comment>
<feature type="domain" description="EGF-like" evidence="9">
    <location>
        <begin position="243"/>
        <end position="278"/>
    </location>
</feature>
<dbReference type="InterPro" id="IPR001881">
    <property type="entry name" value="EGF-like_Ca-bd_dom"/>
</dbReference>
<dbReference type="Pfam" id="PF07645">
    <property type="entry name" value="EGF_CA"/>
    <property type="match status" value="3"/>
</dbReference>
<dbReference type="SUPFAM" id="SSF57184">
    <property type="entry name" value="Growth factor receptor domain"/>
    <property type="match status" value="1"/>
</dbReference>
<feature type="disulfide bond" evidence="8">
    <location>
        <begin position="268"/>
        <end position="277"/>
    </location>
</feature>
<dbReference type="FunFam" id="2.10.25.10:FF:000005">
    <property type="entry name" value="Fibrillin 2"/>
    <property type="match status" value="1"/>
</dbReference>
<feature type="disulfide bond" evidence="8">
    <location>
        <begin position="307"/>
        <end position="316"/>
    </location>
</feature>
<keyword evidence="2" id="KW-0964">Secreted</keyword>
<dbReference type="GO" id="GO:0005509">
    <property type="term" value="F:calcium ion binding"/>
    <property type="evidence" value="ECO:0007669"/>
    <property type="project" value="InterPro"/>
</dbReference>
<keyword evidence="3 8" id="KW-0245">EGF-like domain</keyword>
<dbReference type="GO" id="GO:0005576">
    <property type="term" value="C:extracellular region"/>
    <property type="evidence" value="ECO:0007669"/>
    <property type="project" value="UniProtKB-SubCell"/>
</dbReference>
<evidence type="ECO:0000256" key="8">
    <source>
        <dbReference type="PROSITE-ProRule" id="PRU00076"/>
    </source>
</evidence>
<dbReference type="CDD" id="cd00054">
    <property type="entry name" value="EGF_CA"/>
    <property type="match status" value="5"/>
</dbReference>
<gene>
    <name evidence="10" type="ORF">TTRE_0000765301</name>
</gene>
<dbReference type="OrthoDB" id="283575at2759"/>
<dbReference type="PANTHER" id="PTHR24040">
    <property type="entry name" value="LAMININ G-LIKE DOMAIN-CONTAINING PROTEIN"/>
    <property type="match status" value="1"/>
</dbReference>
<accession>A0A077ZG48</accession>
<evidence type="ECO:0000256" key="5">
    <source>
        <dbReference type="ARBA" id="ARBA00022737"/>
    </source>
</evidence>
<dbReference type="Gene3D" id="2.10.25.10">
    <property type="entry name" value="Laminin"/>
    <property type="match status" value="5"/>
</dbReference>
<feature type="domain" description="EGF-like" evidence="9">
    <location>
        <begin position="399"/>
        <end position="434"/>
    </location>
</feature>
<feature type="disulfide bond" evidence="8">
    <location>
        <begin position="347"/>
        <end position="356"/>
    </location>
</feature>
<protein>
    <submittedName>
        <fullName evidence="10">EGF CA and EGF domain containing protein</fullName>
    </submittedName>
</protein>
<name>A0A077ZG48_TRITR</name>
<dbReference type="PROSITE" id="PS01187">
    <property type="entry name" value="EGF_CA"/>
    <property type="match status" value="2"/>
</dbReference>
<feature type="disulfide bond" evidence="8">
    <location>
        <begin position="424"/>
        <end position="433"/>
    </location>
</feature>
<dbReference type="FunFam" id="2.10.25.10:FF:000125">
    <property type="entry name" value="Neurogenic locus notch protein-like"/>
    <property type="match status" value="1"/>
</dbReference>
<evidence type="ECO:0000256" key="7">
    <source>
        <dbReference type="ARBA" id="ARBA00023180"/>
    </source>
</evidence>
<dbReference type="SMART" id="SM00181">
    <property type="entry name" value="EGF"/>
    <property type="match status" value="6"/>
</dbReference>
<dbReference type="InterPro" id="IPR018097">
    <property type="entry name" value="EGF_Ca-bd_CS"/>
</dbReference>
<dbReference type="STRING" id="36087.A0A077ZG48"/>
<reference evidence="10" key="1">
    <citation type="submission" date="2014-01" db="EMBL/GenBank/DDBJ databases">
        <authorList>
            <person name="Aslett M."/>
        </authorList>
    </citation>
    <scope>NUCLEOTIDE SEQUENCE</scope>
</reference>
<keyword evidence="7" id="KW-0325">Glycoprotein</keyword>
<evidence type="ECO:0000256" key="6">
    <source>
        <dbReference type="ARBA" id="ARBA00023157"/>
    </source>
</evidence>
<feature type="domain" description="EGF-like" evidence="9">
    <location>
        <begin position="359"/>
        <end position="397"/>
    </location>
</feature>
<dbReference type="PROSITE" id="PS00010">
    <property type="entry name" value="ASX_HYDROXYL"/>
    <property type="match status" value="4"/>
</dbReference>
<evidence type="ECO:0000313" key="10">
    <source>
        <dbReference type="EMBL" id="CDW59321.1"/>
    </source>
</evidence>
<keyword evidence="4" id="KW-0732">Signal</keyword>
<dbReference type="Proteomes" id="UP000030665">
    <property type="component" value="Unassembled WGS sequence"/>
</dbReference>
<evidence type="ECO:0000259" key="9">
    <source>
        <dbReference type="PROSITE" id="PS50026"/>
    </source>
</evidence>
<evidence type="ECO:0000256" key="4">
    <source>
        <dbReference type="ARBA" id="ARBA00022729"/>
    </source>
</evidence>
<evidence type="ECO:0000256" key="3">
    <source>
        <dbReference type="ARBA" id="ARBA00022536"/>
    </source>
</evidence>
<feature type="domain" description="EGF-like" evidence="9">
    <location>
        <begin position="280"/>
        <end position="317"/>
    </location>
</feature>
<feature type="domain" description="EGF-like" evidence="9">
    <location>
        <begin position="319"/>
        <end position="357"/>
    </location>
</feature>
<proteinExistence type="predicted"/>
<dbReference type="EMBL" id="HG806557">
    <property type="protein sequence ID" value="CDW59321.1"/>
    <property type="molecule type" value="Genomic_DNA"/>
</dbReference>